<sequence length="137" mass="14924">MTPRVPTFSSFQTPLLESRAVLSSVFSKGSSPVSNYDLLSLSLCDTPGEFPRSPSFSDSRVLSYPSVTPREFPQSPSFSNLVLSYPSVTPPEFPQSSSFSNLVLSYPSVTTRVLTVSKLLESRAVLSLCDTPRVPIL</sequence>
<evidence type="ECO:0000313" key="2">
    <source>
        <dbReference type="Proteomes" id="UP001283361"/>
    </source>
</evidence>
<keyword evidence="2" id="KW-1185">Reference proteome</keyword>
<gene>
    <name evidence="1" type="ORF">RRG08_045635</name>
</gene>
<proteinExistence type="predicted"/>
<name>A0AAE0XYM0_9GAST</name>
<accession>A0AAE0XYM0</accession>
<evidence type="ECO:0000313" key="1">
    <source>
        <dbReference type="EMBL" id="KAK3726545.1"/>
    </source>
</evidence>
<comment type="caution">
    <text evidence="1">The sequence shown here is derived from an EMBL/GenBank/DDBJ whole genome shotgun (WGS) entry which is preliminary data.</text>
</comment>
<dbReference type="Proteomes" id="UP001283361">
    <property type="component" value="Unassembled WGS sequence"/>
</dbReference>
<organism evidence="1 2">
    <name type="scientific">Elysia crispata</name>
    <name type="common">lettuce slug</name>
    <dbReference type="NCBI Taxonomy" id="231223"/>
    <lineage>
        <taxon>Eukaryota</taxon>
        <taxon>Metazoa</taxon>
        <taxon>Spiralia</taxon>
        <taxon>Lophotrochozoa</taxon>
        <taxon>Mollusca</taxon>
        <taxon>Gastropoda</taxon>
        <taxon>Heterobranchia</taxon>
        <taxon>Euthyneura</taxon>
        <taxon>Panpulmonata</taxon>
        <taxon>Sacoglossa</taxon>
        <taxon>Placobranchoidea</taxon>
        <taxon>Plakobranchidae</taxon>
        <taxon>Elysia</taxon>
    </lineage>
</organism>
<dbReference type="AlphaFoldDB" id="A0AAE0XYM0"/>
<reference evidence="1" key="1">
    <citation type="journal article" date="2023" name="G3 (Bethesda)">
        <title>A reference genome for the long-term kleptoplast-retaining sea slug Elysia crispata morphotype clarki.</title>
        <authorList>
            <person name="Eastman K.E."/>
            <person name="Pendleton A.L."/>
            <person name="Shaikh M.A."/>
            <person name="Suttiyut T."/>
            <person name="Ogas R."/>
            <person name="Tomko P."/>
            <person name="Gavelis G."/>
            <person name="Widhalm J.R."/>
            <person name="Wisecaver J.H."/>
        </authorList>
    </citation>
    <scope>NUCLEOTIDE SEQUENCE</scope>
    <source>
        <strain evidence="1">ECLA1</strain>
    </source>
</reference>
<protein>
    <submittedName>
        <fullName evidence="1">Uncharacterized protein</fullName>
    </submittedName>
</protein>
<dbReference type="EMBL" id="JAWDGP010007297">
    <property type="protein sequence ID" value="KAK3726545.1"/>
    <property type="molecule type" value="Genomic_DNA"/>
</dbReference>